<dbReference type="OrthoDB" id="4362870at2759"/>
<dbReference type="PANTHER" id="PTHR23502:SF186">
    <property type="entry name" value="MAJOR FACILITATOR SUPERFAMILY (MFS) PROFILE DOMAIN-CONTAINING PROTEIN"/>
    <property type="match status" value="1"/>
</dbReference>
<keyword evidence="9" id="KW-1185">Reference proteome</keyword>
<dbReference type="GeneID" id="63700156"/>
<dbReference type="GO" id="GO:0022857">
    <property type="term" value="F:transmembrane transporter activity"/>
    <property type="evidence" value="ECO:0007669"/>
    <property type="project" value="TreeGrafter"/>
</dbReference>
<organism evidence="8 9">
    <name type="scientific">Aspergillus ruber (strain CBS 135680)</name>
    <dbReference type="NCBI Taxonomy" id="1388766"/>
    <lineage>
        <taxon>Eukaryota</taxon>
        <taxon>Fungi</taxon>
        <taxon>Dikarya</taxon>
        <taxon>Ascomycota</taxon>
        <taxon>Pezizomycotina</taxon>
        <taxon>Eurotiomycetes</taxon>
        <taxon>Eurotiomycetidae</taxon>
        <taxon>Eurotiales</taxon>
        <taxon>Aspergillaceae</taxon>
        <taxon>Aspergillus</taxon>
        <taxon>Aspergillus subgen. Aspergillus</taxon>
    </lineage>
</organism>
<keyword evidence="6 7" id="KW-0472">Membrane</keyword>
<gene>
    <name evidence="8" type="ORF">EURHEDRAFT_465596</name>
</gene>
<dbReference type="RefSeq" id="XP_040634791.1">
    <property type="nucleotide sequence ID" value="XM_040785032.1"/>
</dbReference>
<keyword evidence="5 7" id="KW-1133">Transmembrane helix</keyword>
<dbReference type="HOGENOM" id="CLU_008455_5_3_1"/>
<protein>
    <submittedName>
        <fullName evidence="8">Uncharacterized protein</fullName>
    </submittedName>
</protein>
<feature type="transmembrane region" description="Helical" evidence="7">
    <location>
        <begin position="12"/>
        <end position="33"/>
    </location>
</feature>
<keyword evidence="3" id="KW-1003">Cell membrane</keyword>
<feature type="transmembrane region" description="Helical" evidence="7">
    <location>
        <begin position="77"/>
        <end position="99"/>
    </location>
</feature>
<evidence type="ECO:0000313" key="8">
    <source>
        <dbReference type="EMBL" id="EYE91101.1"/>
    </source>
</evidence>
<dbReference type="EMBL" id="KK088448">
    <property type="protein sequence ID" value="EYE91101.1"/>
    <property type="molecule type" value="Genomic_DNA"/>
</dbReference>
<reference evidence="9" key="1">
    <citation type="journal article" date="2014" name="Nat. Commun.">
        <title>Genomic adaptations of the halophilic Dead Sea filamentous fungus Eurotium rubrum.</title>
        <authorList>
            <person name="Kis-Papo T."/>
            <person name="Weig A.R."/>
            <person name="Riley R."/>
            <person name="Persoh D."/>
            <person name="Salamov A."/>
            <person name="Sun H."/>
            <person name="Lipzen A."/>
            <person name="Wasser S.P."/>
            <person name="Rambold G."/>
            <person name="Grigoriev I.V."/>
            <person name="Nevo E."/>
        </authorList>
    </citation>
    <scope>NUCLEOTIDE SEQUENCE [LARGE SCALE GENOMIC DNA]</scope>
    <source>
        <strain evidence="9">CBS 135680</strain>
    </source>
</reference>
<feature type="transmembrane region" description="Helical" evidence="7">
    <location>
        <begin position="45"/>
        <end position="65"/>
    </location>
</feature>
<keyword evidence="2" id="KW-0813">Transport</keyword>
<proteinExistence type="predicted"/>
<dbReference type="STRING" id="1388766.A0A017S2R7"/>
<keyword evidence="4 7" id="KW-0812">Transmembrane</keyword>
<evidence type="ECO:0000256" key="4">
    <source>
        <dbReference type="ARBA" id="ARBA00022692"/>
    </source>
</evidence>
<comment type="subcellular location">
    <subcellularLocation>
        <location evidence="1">Cell membrane</location>
        <topology evidence="1">Multi-pass membrane protein</topology>
    </subcellularLocation>
</comment>
<evidence type="ECO:0000256" key="5">
    <source>
        <dbReference type="ARBA" id="ARBA00022989"/>
    </source>
</evidence>
<feature type="non-terminal residue" evidence="8">
    <location>
        <position position="1"/>
    </location>
</feature>
<sequence>IFMFAWANSPSIHFMASAIGTAFFGLGLVNIFISMSNYLLDTYTIFAASSLAASSVWRSILGAVFPLCTPRMYEALVTHWASSIPAFLSMICIPIPFLLQLNGSWLRSKCKYMIKAHDAMASLRG</sequence>
<evidence type="ECO:0000256" key="3">
    <source>
        <dbReference type="ARBA" id="ARBA00022475"/>
    </source>
</evidence>
<dbReference type="PANTHER" id="PTHR23502">
    <property type="entry name" value="MAJOR FACILITATOR SUPERFAMILY"/>
    <property type="match status" value="1"/>
</dbReference>
<dbReference type="AlphaFoldDB" id="A0A017S2R7"/>
<evidence type="ECO:0000256" key="6">
    <source>
        <dbReference type="ARBA" id="ARBA00023136"/>
    </source>
</evidence>
<dbReference type="Proteomes" id="UP000019804">
    <property type="component" value="Unassembled WGS sequence"/>
</dbReference>
<evidence type="ECO:0000256" key="2">
    <source>
        <dbReference type="ARBA" id="ARBA00022448"/>
    </source>
</evidence>
<name>A0A017S2R7_ASPRC</name>
<evidence type="ECO:0000256" key="7">
    <source>
        <dbReference type="SAM" id="Phobius"/>
    </source>
</evidence>
<dbReference type="GO" id="GO:0005886">
    <property type="term" value="C:plasma membrane"/>
    <property type="evidence" value="ECO:0007669"/>
    <property type="project" value="UniProtKB-SubCell"/>
</dbReference>
<accession>A0A017S2R7</accession>
<evidence type="ECO:0000313" key="9">
    <source>
        <dbReference type="Proteomes" id="UP000019804"/>
    </source>
</evidence>
<evidence type="ECO:0000256" key="1">
    <source>
        <dbReference type="ARBA" id="ARBA00004651"/>
    </source>
</evidence>